<dbReference type="InterPro" id="IPR050269">
    <property type="entry name" value="ComplexI_Subunit6"/>
</dbReference>
<evidence type="ECO:0000256" key="10">
    <source>
        <dbReference type="ARBA" id="ARBA00022989"/>
    </source>
</evidence>
<keyword evidence="8 15" id="KW-1278">Translocase</keyword>
<comment type="catalytic activity">
    <reaction evidence="14 15">
        <text>a ubiquinone + NADH + 5 H(+)(in) = a ubiquinol + NAD(+) + 4 H(+)(out)</text>
        <dbReference type="Rhea" id="RHEA:29091"/>
        <dbReference type="Rhea" id="RHEA-COMP:9565"/>
        <dbReference type="Rhea" id="RHEA-COMP:9566"/>
        <dbReference type="ChEBI" id="CHEBI:15378"/>
        <dbReference type="ChEBI" id="CHEBI:16389"/>
        <dbReference type="ChEBI" id="CHEBI:17976"/>
        <dbReference type="ChEBI" id="CHEBI:57540"/>
        <dbReference type="ChEBI" id="CHEBI:57945"/>
        <dbReference type="EC" id="7.1.1.2"/>
    </reaction>
</comment>
<evidence type="ECO:0000256" key="11">
    <source>
        <dbReference type="ARBA" id="ARBA00023027"/>
    </source>
</evidence>
<dbReference type="Pfam" id="PF00499">
    <property type="entry name" value="Oxidored_q3"/>
    <property type="match status" value="1"/>
</dbReference>
<evidence type="ECO:0000313" key="17">
    <source>
        <dbReference type="EMBL" id="ATN23283.1"/>
    </source>
</evidence>
<evidence type="ECO:0000256" key="1">
    <source>
        <dbReference type="ARBA" id="ARBA00004225"/>
    </source>
</evidence>
<protein>
    <recommendedName>
        <fullName evidence="4 15">NADH-ubiquinone oxidoreductase chain 6</fullName>
        <ecNumber evidence="3 15">7.1.1.2</ecNumber>
    </recommendedName>
</protein>
<reference evidence="17" key="1">
    <citation type="submission" date="2017-09" db="EMBL/GenBank/DDBJ databases">
        <title>Complete Mitochondrial Genomes of Gobiiform Fishes from Panama.</title>
        <authorList>
            <person name="Alda F."/>
        </authorList>
    </citation>
    <scope>NUCLEOTIDE SEQUENCE</scope>
</reference>
<keyword evidence="16" id="KW-0732">Signal</keyword>
<keyword evidence="15" id="KW-0830">Ubiquinone</keyword>
<keyword evidence="9 15" id="KW-0249">Electron transport</keyword>
<evidence type="ECO:0000256" key="2">
    <source>
        <dbReference type="ARBA" id="ARBA00005698"/>
    </source>
</evidence>
<evidence type="ECO:0000256" key="3">
    <source>
        <dbReference type="ARBA" id="ARBA00012944"/>
    </source>
</evidence>
<feature type="transmembrane region" description="Helical" evidence="15">
    <location>
        <begin position="87"/>
        <end position="109"/>
    </location>
</feature>
<keyword evidence="6 15" id="KW-0679">Respiratory chain</keyword>
<comment type="subcellular location">
    <subcellularLocation>
        <location evidence="1 15">Mitochondrion membrane</location>
        <topology evidence="1 15">Multi-pass membrane protein</topology>
    </subcellularLocation>
</comment>
<comment type="function">
    <text evidence="15">Core subunit of the mitochondrial membrane respiratory chain NADH dehydrogenase (Complex I) which catalyzes electron transfer from NADH through the respiratory chain, using ubiquinone as an electron acceptor. Essential for the catalytic activity and assembly of complex I.</text>
</comment>
<evidence type="ECO:0000256" key="15">
    <source>
        <dbReference type="RuleBase" id="RU004430"/>
    </source>
</evidence>
<sequence>MTYMMCMFMLGLVLGLIVVASNPSPYFGALGLVVVSGMGCGVLVGHGAPFLSLVLFLIYLGGMLVVFAYSAALAAEPFPETLGSRPVALHAGLYSVAVSLGAAVFWGGWHSSSWVTADELVEFSVFRGDMAGVGLMYSAGGWMLVLGAWVLLLTLFVVLELSRGLSRGTLRAV</sequence>
<dbReference type="PANTHER" id="PTHR11435">
    <property type="entry name" value="NADH UBIQUINONE OXIDOREDUCTASE SUBUNIT ND6"/>
    <property type="match status" value="1"/>
</dbReference>
<dbReference type="GO" id="GO:0008137">
    <property type="term" value="F:NADH dehydrogenase (ubiquinone) activity"/>
    <property type="evidence" value="ECO:0007669"/>
    <property type="project" value="UniProtKB-UniRule"/>
</dbReference>
<feature type="signal peptide" evidence="16">
    <location>
        <begin position="1"/>
        <end position="15"/>
    </location>
</feature>
<evidence type="ECO:0000256" key="6">
    <source>
        <dbReference type="ARBA" id="ARBA00022660"/>
    </source>
</evidence>
<evidence type="ECO:0000256" key="5">
    <source>
        <dbReference type="ARBA" id="ARBA00022448"/>
    </source>
</evidence>
<evidence type="ECO:0000256" key="4">
    <source>
        <dbReference type="ARBA" id="ARBA00021095"/>
    </source>
</evidence>
<dbReference type="Gene3D" id="1.20.120.1200">
    <property type="entry name" value="NADH-ubiquinone/plastoquinone oxidoreductase chain 6, subunit NuoJ"/>
    <property type="match status" value="1"/>
</dbReference>
<feature type="chain" id="PRO_5016609163" description="NADH-ubiquinone oxidoreductase chain 6" evidence="16">
    <location>
        <begin position="16"/>
        <end position="173"/>
    </location>
</feature>
<dbReference type="PANTHER" id="PTHR11435:SF1">
    <property type="entry name" value="NADH-UBIQUINONE OXIDOREDUCTASE CHAIN 6"/>
    <property type="match status" value="1"/>
</dbReference>
<evidence type="ECO:0000256" key="8">
    <source>
        <dbReference type="ARBA" id="ARBA00022967"/>
    </source>
</evidence>
<accession>A0A343L967</accession>
<dbReference type="AlphaFoldDB" id="A0A343L967"/>
<keyword evidence="7 15" id="KW-0812">Transmembrane</keyword>
<dbReference type="InterPro" id="IPR042106">
    <property type="entry name" value="Nuo/plastoQ_OxRdtase_6_NuoJ"/>
</dbReference>
<evidence type="ECO:0000256" key="16">
    <source>
        <dbReference type="SAM" id="SignalP"/>
    </source>
</evidence>
<evidence type="ECO:0000256" key="14">
    <source>
        <dbReference type="ARBA" id="ARBA00049551"/>
    </source>
</evidence>
<keyword evidence="11 15" id="KW-0520">NAD</keyword>
<dbReference type="EC" id="7.1.1.2" evidence="3 15"/>
<geneLocation type="mitochondrion" evidence="17"/>
<dbReference type="EMBL" id="MF927493">
    <property type="protein sequence ID" value="ATN23283.1"/>
    <property type="molecule type" value="Genomic_DNA"/>
</dbReference>
<proteinExistence type="inferred from homology"/>
<keyword evidence="10 15" id="KW-1133">Transmembrane helix</keyword>
<organism evidence="17">
    <name type="scientific">Gobiomorus dormitor</name>
    <name type="common">bigmouth sleeper</name>
    <dbReference type="NCBI Taxonomy" id="308076"/>
    <lineage>
        <taxon>Eukaryota</taxon>
        <taxon>Metazoa</taxon>
        <taxon>Chordata</taxon>
        <taxon>Craniata</taxon>
        <taxon>Vertebrata</taxon>
        <taxon>Euteleostomi</taxon>
        <taxon>Actinopterygii</taxon>
        <taxon>Neopterygii</taxon>
        <taxon>Teleostei</taxon>
        <taxon>Neoteleostei</taxon>
        <taxon>Acanthomorphata</taxon>
        <taxon>Gobiaria</taxon>
        <taxon>Gobiiformes</taxon>
        <taxon>Eleotroidei</taxon>
        <taxon>Eleotridae</taxon>
        <taxon>Eleotrinae</taxon>
        <taxon>Gobiomorus</taxon>
    </lineage>
</organism>
<keyword evidence="12 15" id="KW-0496">Mitochondrion</keyword>
<evidence type="ECO:0000256" key="7">
    <source>
        <dbReference type="ARBA" id="ARBA00022692"/>
    </source>
</evidence>
<evidence type="ECO:0000256" key="12">
    <source>
        <dbReference type="ARBA" id="ARBA00023128"/>
    </source>
</evidence>
<feature type="transmembrane region" description="Helical" evidence="15">
    <location>
        <begin position="53"/>
        <end position="75"/>
    </location>
</feature>
<name>A0A343L967_9TELE</name>
<gene>
    <name evidence="17" type="primary">ND6</name>
</gene>
<dbReference type="GO" id="GO:0031966">
    <property type="term" value="C:mitochondrial membrane"/>
    <property type="evidence" value="ECO:0007669"/>
    <property type="project" value="UniProtKB-SubCell"/>
</dbReference>
<feature type="transmembrane region" description="Helical" evidence="15">
    <location>
        <begin position="139"/>
        <end position="161"/>
    </location>
</feature>
<keyword evidence="5 15" id="KW-0813">Transport</keyword>
<comment type="similarity">
    <text evidence="2 15">Belongs to the complex I subunit 6 family.</text>
</comment>
<keyword evidence="13 15" id="KW-0472">Membrane</keyword>
<dbReference type="InterPro" id="IPR001457">
    <property type="entry name" value="NADH_UbQ/plastoQ_OxRdtase_su6"/>
</dbReference>
<evidence type="ECO:0000256" key="9">
    <source>
        <dbReference type="ARBA" id="ARBA00022982"/>
    </source>
</evidence>
<evidence type="ECO:0000256" key="13">
    <source>
        <dbReference type="ARBA" id="ARBA00023136"/>
    </source>
</evidence>